<name>A0AAE1BX46_PETCI</name>
<dbReference type="GO" id="GO:0004601">
    <property type="term" value="F:peroxidase activity"/>
    <property type="evidence" value="ECO:0007669"/>
    <property type="project" value="UniProtKB-KW"/>
</dbReference>
<gene>
    <name evidence="8" type="ORF">Pcinc_033824</name>
    <name evidence="7" type="ORF">Pcinc_036869</name>
</gene>
<reference evidence="7" key="1">
    <citation type="submission" date="2023-10" db="EMBL/GenBank/DDBJ databases">
        <title>Genome assemblies of two species of porcelain crab, Petrolisthes cinctipes and Petrolisthes manimaculis (Anomura: Porcellanidae).</title>
        <authorList>
            <person name="Angst P."/>
        </authorList>
    </citation>
    <scope>NUCLEOTIDE SEQUENCE</scope>
    <source>
        <strain evidence="7">PB745_01</strain>
        <tissue evidence="7">Gill</tissue>
    </source>
</reference>
<dbReference type="Proteomes" id="UP001286313">
    <property type="component" value="Unassembled WGS sequence"/>
</dbReference>
<evidence type="ECO:0000256" key="3">
    <source>
        <dbReference type="ARBA" id="ARBA00023002"/>
    </source>
</evidence>
<dbReference type="PROSITE" id="PS51355">
    <property type="entry name" value="GLUTATHIONE_PEROXID_3"/>
    <property type="match status" value="1"/>
</dbReference>
<dbReference type="InterPro" id="IPR029760">
    <property type="entry name" value="GPX_CS"/>
</dbReference>
<comment type="similarity">
    <text evidence="1 4">Belongs to the glutathione peroxidase family.</text>
</comment>
<sequence length="208" mass="23379">MSRIISLLLIPIFLLPFSTAGDFYSFTVKDSEGQDVSLEQYRGKVTLVVNVASLCGYSDNTYKEMKKLHDILSYGDYFSVLAFPCNQFGDQEPGEMESILEHVSTLYDVEFPIFNKISVYGEHTDPAFKFLTDSASVIPDWNFYKYLVDQSGQVIGAWGTRTAIQDIFDEIQAAVDKAKTVGQSDASKQQQQQMDTPNDDSDVTKDEL</sequence>
<dbReference type="Pfam" id="PF00255">
    <property type="entry name" value="GSHPx"/>
    <property type="match status" value="1"/>
</dbReference>
<dbReference type="PRINTS" id="PR01011">
    <property type="entry name" value="GLUTPROXDASE"/>
</dbReference>
<keyword evidence="9" id="KW-1185">Reference proteome</keyword>
<dbReference type="InterPro" id="IPR036249">
    <property type="entry name" value="Thioredoxin-like_sf"/>
</dbReference>
<dbReference type="EMBL" id="JAWQEG010005771">
    <property type="protein sequence ID" value="KAK3856839.1"/>
    <property type="molecule type" value="Genomic_DNA"/>
</dbReference>
<dbReference type="CDD" id="cd00340">
    <property type="entry name" value="GSH_Peroxidase"/>
    <property type="match status" value="1"/>
</dbReference>
<evidence type="ECO:0000256" key="6">
    <source>
        <dbReference type="SAM" id="SignalP"/>
    </source>
</evidence>
<feature type="region of interest" description="Disordered" evidence="5">
    <location>
        <begin position="179"/>
        <end position="208"/>
    </location>
</feature>
<evidence type="ECO:0000256" key="4">
    <source>
        <dbReference type="RuleBase" id="RU000499"/>
    </source>
</evidence>
<evidence type="ECO:0000256" key="5">
    <source>
        <dbReference type="SAM" id="MobiDB-lite"/>
    </source>
</evidence>
<organism evidence="7 9">
    <name type="scientific">Petrolisthes cinctipes</name>
    <name type="common">Flat porcelain crab</name>
    <dbReference type="NCBI Taxonomy" id="88211"/>
    <lineage>
        <taxon>Eukaryota</taxon>
        <taxon>Metazoa</taxon>
        <taxon>Ecdysozoa</taxon>
        <taxon>Arthropoda</taxon>
        <taxon>Crustacea</taxon>
        <taxon>Multicrustacea</taxon>
        <taxon>Malacostraca</taxon>
        <taxon>Eumalacostraca</taxon>
        <taxon>Eucarida</taxon>
        <taxon>Decapoda</taxon>
        <taxon>Pleocyemata</taxon>
        <taxon>Anomura</taxon>
        <taxon>Galatheoidea</taxon>
        <taxon>Porcellanidae</taxon>
        <taxon>Petrolisthes</taxon>
    </lineage>
</organism>
<evidence type="ECO:0000313" key="9">
    <source>
        <dbReference type="Proteomes" id="UP001286313"/>
    </source>
</evidence>
<keyword evidence="3 4" id="KW-0560">Oxidoreductase</keyword>
<evidence type="ECO:0000256" key="1">
    <source>
        <dbReference type="ARBA" id="ARBA00006926"/>
    </source>
</evidence>
<evidence type="ECO:0000256" key="2">
    <source>
        <dbReference type="ARBA" id="ARBA00022559"/>
    </source>
</evidence>
<keyword evidence="2 4" id="KW-0575">Peroxidase</keyword>
<dbReference type="PROSITE" id="PS00763">
    <property type="entry name" value="GLUTATHIONE_PEROXID_2"/>
    <property type="match status" value="1"/>
</dbReference>
<evidence type="ECO:0000313" key="8">
    <source>
        <dbReference type="EMBL" id="KAK3860108.1"/>
    </source>
</evidence>
<feature type="signal peptide" evidence="6">
    <location>
        <begin position="1"/>
        <end position="20"/>
    </location>
</feature>
<accession>A0AAE1BX46</accession>
<feature type="chain" id="PRO_5042442752" description="Glutathione peroxidase" evidence="6">
    <location>
        <begin position="21"/>
        <end position="208"/>
    </location>
</feature>
<dbReference type="PANTHER" id="PTHR11592:SF78">
    <property type="entry name" value="GLUTATHIONE PEROXIDASE"/>
    <property type="match status" value="1"/>
</dbReference>
<keyword evidence="6" id="KW-0732">Signal</keyword>
<dbReference type="AlphaFoldDB" id="A0AAE1BX46"/>
<proteinExistence type="inferred from homology"/>
<comment type="caution">
    <text evidence="7">The sequence shown here is derived from an EMBL/GenBank/DDBJ whole genome shotgun (WGS) entry which is preliminary data.</text>
</comment>
<protein>
    <recommendedName>
        <fullName evidence="4">Glutathione peroxidase</fullName>
    </recommendedName>
</protein>
<dbReference type="EMBL" id="JAWQEG010004817">
    <property type="protein sequence ID" value="KAK3860108.1"/>
    <property type="molecule type" value="Genomic_DNA"/>
</dbReference>
<dbReference type="SUPFAM" id="SSF52833">
    <property type="entry name" value="Thioredoxin-like"/>
    <property type="match status" value="1"/>
</dbReference>
<dbReference type="InterPro" id="IPR000889">
    <property type="entry name" value="Glutathione_peroxidase"/>
</dbReference>
<evidence type="ECO:0000313" key="7">
    <source>
        <dbReference type="EMBL" id="KAK3856839.1"/>
    </source>
</evidence>
<dbReference type="Gene3D" id="3.40.30.10">
    <property type="entry name" value="Glutaredoxin"/>
    <property type="match status" value="1"/>
</dbReference>
<dbReference type="GO" id="GO:0006979">
    <property type="term" value="P:response to oxidative stress"/>
    <property type="evidence" value="ECO:0007669"/>
    <property type="project" value="InterPro"/>
</dbReference>
<dbReference type="PANTHER" id="PTHR11592">
    <property type="entry name" value="GLUTATHIONE PEROXIDASE"/>
    <property type="match status" value="1"/>
</dbReference>